<feature type="region of interest" description="Disordered" evidence="3">
    <location>
        <begin position="479"/>
        <end position="508"/>
    </location>
</feature>
<dbReference type="SMART" id="SM00137">
    <property type="entry name" value="MAM"/>
    <property type="match status" value="1"/>
</dbReference>
<keyword evidence="9" id="KW-1185">Reference proteome</keyword>
<dbReference type="PANTHER" id="PTHR23282">
    <property type="entry name" value="APICAL ENDOSOMAL GLYCOPROTEIN PRECURSOR"/>
    <property type="match status" value="1"/>
</dbReference>
<protein>
    <submittedName>
        <fullName evidence="8">Uncharacterized protein</fullName>
    </submittedName>
</protein>
<dbReference type="CDD" id="cd00033">
    <property type="entry name" value="CCP"/>
    <property type="match status" value="2"/>
</dbReference>
<gene>
    <name evidence="8" type="ORF">PHYEVI_LOCUS895</name>
</gene>
<evidence type="ECO:0000259" key="5">
    <source>
        <dbReference type="PROSITE" id="PS50060"/>
    </source>
</evidence>
<evidence type="ECO:0000256" key="3">
    <source>
        <dbReference type="SAM" id="MobiDB-lite"/>
    </source>
</evidence>
<reference evidence="8" key="1">
    <citation type="submission" date="2022-01" db="EMBL/GenBank/DDBJ databases">
        <authorList>
            <person name="King R."/>
        </authorList>
    </citation>
    <scope>NUCLEOTIDE SEQUENCE</scope>
</reference>
<feature type="domain" description="Sushi" evidence="6">
    <location>
        <begin position="49"/>
        <end position="103"/>
    </location>
</feature>
<feature type="domain" description="SMB" evidence="7">
    <location>
        <begin position="357"/>
        <end position="406"/>
    </location>
</feature>
<dbReference type="PROSITE" id="PS00524">
    <property type="entry name" value="SMB_1"/>
    <property type="match status" value="1"/>
</dbReference>
<keyword evidence="2" id="KW-0768">Sushi</keyword>
<keyword evidence="4" id="KW-0812">Transmembrane</keyword>
<evidence type="ECO:0000256" key="1">
    <source>
        <dbReference type="ARBA" id="ARBA00023157"/>
    </source>
</evidence>
<evidence type="ECO:0000313" key="9">
    <source>
        <dbReference type="Proteomes" id="UP001153712"/>
    </source>
</evidence>
<feature type="domain" description="Sushi" evidence="6">
    <location>
        <begin position="104"/>
        <end position="161"/>
    </location>
</feature>
<proteinExistence type="predicted"/>
<dbReference type="Pfam" id="PF00084">
    <property type="entry name" value="Sushi"/>
    <property type="match status" value="2"/>
</dbReference>
<dbReference type="Gene3D" id="2.10.70.10">
    <property type="entry name" value="Complement Module, domain 1"/>
    <property type="match status" value="2"/>
</dbReference>
<keyword evidence="4" id="KW-1133">Transmembrane helix</keyword>
<dbReference type="InterPro" id="IPR000998">
    <property type="entry name" value="MAM_dom"/>
</dbReference>
<organism evidence="8 9">
    <name type="scientific">Phyllotreta striolata</name>
    <name type="common">Striped flea beetle</name>
    <name type="synonym">Crioceris striolata</name>
    <dbReference type="NCBI Taxonomy" id="444603"/>
    <lineage>
        <taxon>Eukaryota</taxon>
        <taxon>Metazoa</taxon>
        <taxon>Ecdysozoa</taxon>
        <taxon>Arthropoda</taxon>
        <taxon>Hexapoda</taxon>
        <taxon>Insecta</taxon>
        <taxon>Pterygota</taxon>
        <taxon>Neoptera</taxon>
        <taxon>Endopterygota</taxon>
        <taxon>Coleoptera</taxon>
        <taxon>Polyphaga</taxon>
        <taxon>Cucujiformia</taxon>
        <taxon>Chrysomeloidea</taxon>
        <taxon>Chrysomelidae</taxon>
        <taxon>Galerucinae</taxon>
        <taxon>Alticini</taxon>
        <taxon>Phyllotreta</taxon>
    </lineage>
</organism>
<dbReference type="InterPro" id="IPR001212">
    <property type="entry name" value="Somatomedin_B_dom"/>
</dbReference>
<evidence type="ECO:0000259" key="6">
    <source>
        <dbReference type="PROSITE" id="PS50923"/>
    </source>
</evidence>
<sequence length="623" mass="69825">MPVASLTSKVPFRPIKMKRCLVVICCYLSLFSEFGSDTAASIINIKHKNVCPVIKLKNGVAKRRTPRSRVVKYFCNRGYLLAGEKHSTCVRSAWDPPPPRCVRPTCRTIGKQLNSDNLVVYPTHSNAVQHFFCKLGYALNGPSVIYCDGTNWSSHVPTCLPTDAKPKLSCDFETADLCGWTHDLNHDFDWTRENFNTPSGSIGTGPSFDHTKGIGKNGYYMYIESSTRVENDTARLISPVYDKTDDDVCLEFFYHMFGSTIGTLRAYVKPVNDSWSLDPKSAIFSKSGNQGDKWYRSYHHLGVMKDEFQIIIEGVRGSNYISDIAIDDVKVILNCTDEGETTTVTMESATYNEVIPTVDTCENRCGKTEPSTNDNYHLTCDCDFDCVDAHRCCPDFFDACFGYLVSTTESTTFGNENTTSRVPLLETTTVSTKETTHPTRTKTTQTTTKPPSKPTQKHPRPVVYLQTPRPTTVIYRKILPTSKPPPSTKSSNEIGNGFDDAFDVPKPPNNDEGTYEVAEGVDDFLSSEIENTIEGNPLLTSFNESKLYSTTYVEEGKPNVLVIVISTMCIVVFVSVTTFGVLRRYRFNRGFMSYNRHGRGDEVRFVNTSDDLDFSLPDNYESM</sequence>
<dbReference type="InterPro" id="IPR035976">
    <property type="entry name" value="Sushi/SCR/CCP_sf"/>
</dbReference>
<comment type="caution">
    <text evidence="2">Lacks conserved residue(s) required for the propagation of feature annotation.</text>
</comment>
<dbReference type="CDD" id="cd06263">
    <property type="entry name" value="MAM"/>
    <property type="match status" value="1"/>
</dbReference>
<dbReference type="AlphaFoldDB" id="A0A9N9TEW5"/>
<feature type="domain" description="MAM" evidence="5">
    <location>
        <begin position="168"/>
        <end position="337"/>
    </location>
</feature>
<dbReference type="InterPro" id="IPR036024">
    <property type="entry name" value="Somatomedin_B-like_dom_sf"/>
</dbReference>
<dbReference type="InterPro" id="IPR051560">
    <property type="entry name" value="MAM_domain-containing"/>
</dbReference>
<dbReference type="SUPFAM" id="SSF90188">
    <property type="entry name" value="Somatomedin B domain"/>
    <property type="match status" value="1"/>
</dbReference>
<dbReference type="InterPro" id="IPR000436">
    <property type="entry name" value="Sushi_SCR_CCP_dom"/>
</dbReference>
<name>A0A9N9TEW5_PHYSR</name>
<feature type="transmembrane region" description="Helical" evidence="4">
    <location>
        <begin position="560"/>
        <end position="582"/>
    </location>
</feature>
<accession>A0A9N9TEW5</accession>
<keyword evidence="1" id="KW-1015">Disulfide bond</keyword>
<dbReference type="Gene3D" id="4.10.410.20">
    <property type="match status" value="1"/>
</dbReference>
<dbReference type="Pfam" id="PF00629">
    <property type="entry name" value="MAM"/>
    <property type="match status" value="1"/>
</dbReference>
<evidence type="ECO:0000259" key="7">
    <source>
        <dbReference type="PROSITE" id="PS50958"/>
    </source>
</evidence>
<dbReference type="PANTHER" id="PTHR23282:SF101">
    <property type="entry name" value="MAM DOMAIN-CONTAINING PROTEIN"/>
    <property type="match status" value="1"/>
</dbReference>
<dbReference type="Gene3D" id="2.60.120.200">
    <property type="match status" value="1"/>
</dbReference>
<dbReference type="InterPro" id="IPR013320">
    <property type="entry name" value="ConA-like_dom_sf"/>
</dbReference>
<feature type="region of interest" description="Disordered" evidence="3">
    <location>
        <begin position="431"/>
        <end position="460"/>
    </location>
</feature>
<dbReference type="SUPFAM" id="SSF49899">
    <property type="entry name" value="Concanavalin A-like lectins/glucanases"/>
    <property type="match status" value="1"/>
</dbReference>
<dbReference type="Pfam" id="PF01033">
    <property type="entry name" value="Somatomedin_B"/>
    <property type="match status" value="1"/>
</dbReference>
<dbReference type="PROSITE" id="PS50958">
    <property type="entry name" value="SMB_2"/>
    <property type="match status" value="1"/>
</dbReference>
<evidence type="ECO:0000313" key="8">
    <source>
        <dbReference type="EMBL" id="CAG9854433.1"/>
    </source>
</evidence>
<dbReference type="SUPFAM" id="SSF57535">
    <property type="entry name" value="Complement control module/SCR domain"/>
    <property type="match status" value="2"/>
</dbReference>
<dbReference type="OrthoDB" id="6107927at2759"/>
<dbReference type="PROSITE" id="PS50923">
    <property type="entry name" value="SUSHI"/>
    <property type="match status" value="2"/>
</dbReference>
<dbReference type="EMBL" id="OU900094">
    <property type="protein sequence ID" value="CAG9854433.1"/>
    <property type="molecule type" value="Genomic_DNA"/>
</dbReference>
<dbReference type="PROSITE" id="PS50060">
    <property type="entry name" value="MAM_2"/>
    <property type="match status" value="1"/>
</dbReference>
<keyword evidence="4" id="KW-0472">Membrane</keyword>
<dbReference type="SMART" id="SM00032">
    <property type="entry name" value="CCP"/>
    <property type="match status" value="2"/>
</dbReference>
<dbReference type="GO" id="GO:0016020">
    <property type="term" value="C:membrane"/>
    <property type="evidence" value="ECO:0007669"/>
    <property type="project" value="InterPro"/>
</dbReference>
<feature type="compositionally biased region" description="Low complexity" evidence="3">
    <location>
        <begin position="441"/>
        <end position="450"/>
    </location>
</feature>
<evidence type="ECO:0000256" key="2">
    <source>
        <dbReference type="PROSITE-ProRule" id="PRU00302"/>
    </source>
</evidence>
<dbReference type="Proteomes" id="UP001153712">
    <property type="component" value="Chromosome 1"/>
</dbReference>
<evidence type="ECO:0000256" key="4">
    <source>
        <dbReference type="SAM" id="Phobius"/>
    </source>
</evidence>